<dbReference type="KEGG" id="bfk:QN062_07410"/>
<dbReference type="EMBL" id="CP129682">
    <property type="protein sequence ID" value="XDS48993.1"/>
    <property type="molecule type" value="Genomic_DNA"/>
</dbReference>
<gene>
    <name evidence="8" type="ORF">QN062_07410</name>
    <name evidence="7" type="ORF">QN216_01605</name>
    <name evidence="6" type="ORF">QN217_08850</name>
</gene>
<protein>
    <submittedName>
        <fullName evidence="7">MarR family transcriptional regulator</fullName>
    </submittedName>
</protein>
<dbReference type="PROSITE" id="PS01117">
    <property type="entry name" value="HTH_MARR_1"/>
    <property type="match status" value="1"/>
</dbReference>
<proteinExistence type="predicted"/>
<evidence type="ECO:0000256" key="1">
    <source>
        <dbReference type="ARBA" id="ARBA00023015"/>
    </source>
</evidence>
<organism evidence="7">
    <name type="scientific">Bifidobacterium fermentum</name>
    <dbReference type="NCBI Taxonomy" id="3059035"/>
    <lineage>
        <taxon>Bacteria</taxon>
        <taxon>Bacillati</taxon>
        <taxon>Actinomycetota</taxon>
        <taxon>Actinomycetes</taxon>
        <taxon>Bifidobacteriales</taxon>
        <taxon>Bifidobacteriaceae</taxon>
        <taxon>Bifidobacterium</taxon>
    </lineage>
</organism>
<keyword evidence="2" id="KW-0238">DNA-binding</keyword>
<dbReference type="PROSITE" id="PS50995">
    <property type="entry name" value="HTH_MARR_2"/>
    <property type="match status" value="1"/>
</dbReference>
<dbReference type="GO" id="GO:0003677">
    <property type="term" value="F:DNA binding"/>
    <property type="evidence" value="ECO:0007669"/>
    <property type="project" value="UniProtKB-KW"/>
</dbReference>
<dbReference type="EMBL" id="CP129675">
    <property type="protein sequence ID" value="XDS46227.1"/>
    <property type="molecule type" value="Genomic_DNA"/>
</dbReference>
<dbReference type="PANTHER" id="PTHR42756">
    <property type="entry name" value="TRANSCRIPTIONAL REGULATOR, MARR"/>
    <property type="match status" value="1"/>
</dbReference>
<accession>A0AB39UJ93</accession>
<feature type="region of interest" description="Disordered" evidence="4">
    <location>
        <begin position="1"/>
        <end position="31"/>
    </location>
</feature>
<dbReference type="PANTHER" id="PTHR42756:SF1">
    <property type="entry name" value="TRANSCRIPTIONAL REPRESSOR OF EMRAB OPERON"/>
    <property type="match status" value="1"/>
</dbReference>
<keyword evidence="3" id="KW-0804">Transcription</keyword>
<dbReference type="InterPro" id="IPR036388">
    <property type="entry name" value="WH-like_DNA-bd_sf"/>
</dbReference>
<dbReference type="SUPFAM" id="SSF46785">
    <property type="entry name" value="Winged helix' DNA-binding domain"/>
    <property type="match status" value="1"/>
</dbReference>
<evidence type="ECO:0000313" key="8">
    <source>
        <dbReference type="EMBL" id="XDS50217.1"/>
    </source>
</evidence>
<dbReference type="InterPro" id="IPR023187">
    <property type="entry name" value="Tscrpt_reg_MarR-type_CS"/>
</dbReference>
<dbReference type="AlphaFoldDB" id="A0AB39UJ93"/>
<evidence type="ECO:0000256" key="4">
    <source>
        <dbReference type="SAM" id="MobiDB-lite"/>
    </source>
</evidence>
<reference evidence="7" key="1">
    <citation type="submission" date="2023-07" db="EMBL/GenBank/DDBJ databases">
        <title>Bifidobacterium aquikefiriaerophilum sp. nov. and Bifidobacterium eccum sp. nov., isolated from water kefir.</title>
        <authorList>
            <person name="Breselge S."/>
            <person name="Bellassi P."/>
            <person name="Barcenilla C."/>
            <person name="Alvarez-Ordonez A."/>
            <person name="Morelli L."/>
            <person name="Cotter P.D."/>
        </authorList>
    </citation>
    <scope>NUCLEOTIDE SEQUENCE</scope>
    <source>
        <strain evidence="8">WK012_4_13</strain>
        <strain evidence="7">WK013_4_14</strain>
        <strain evidence="6">WK048_4_13</strain>
    </source>
</reference>
<dbReference type="PRINTS" id="PR00598">
    <property type="entry name" value="HTHMARR"/>
</dbReference>
<name>A0AB39UJ93_9BIFI</name>
<dbReference type="InterPro" id="IPR000835">
    <property type="entry name" value="HTH_MarR-typ"/>
</dbReference>
<evidence type="ECO:0000259" key="5">
    <source>
        <dbReference type="PROSITE" id="PS50995"/>
    </source>
</evidence>
<evidence type="ECO:0000313" key="6">
    <source>
        <dbReference type="EMBL" id="XDS46227.1"/>
    </source>
</evidence>
<feature type="compositionally biased region" description="Basic and acidic residues" evidence="4">
    <location>
        <begin position="1"/>
        <end position="10"/>
    </location>
</feature>
<dbReference type="Gene3D" id="1.10.10.10">
    <property type="entry name" value="Winged helix-like DNA-binding domain superfamily/Winged helix DNA-binding domain"/>
    <property type="match status" value="1"/>
</dbReference>
<evidence type="ECO:0000256" key="2">
    <source>
        <dbReference type="ARBA" id="ARBA00023125"/>
    </source>
</evidence>
<dbReference type="InterPro" id="IPR036390">
    <property type="entry name" value="WH_DNA-bd_sf"/>
</dbReference>
<dbReference type="Pfam" id="PF12802">
    <property type="entry name" value="MarR_2"/>
    <property type="match status" value="1"/>
</dbReference>
<evidence type="ECO:0000256" key="3">
    <source>
        <dbReference type="ARBA" id="ARBA00023163"/>
    </source>
</evidence>
<evidence type="ECO:0000313" key="7">
    <source>
        <dbReference type="EMBL" id="XDS48993.1"/>
    </source>
</evidence>
<feature type="domain" description="HTH marR-type" evidence="5">
    <location>
        <begin position="70"/>
        <end position="210"/>
    </location>
</feature>
<dbReference type="EMBL" id="CP129683">
    <property type="protein sequence ID" value="XDS50217.1"/>
    <property type="molecule type" value="Genomic_DNA"/>
</dbReference>
<dbReference type="GO" id="GO:0003700">
    <property type="term" value="F:DNA-binding transcription factor activity"/>
    <property type="evidence" value="ECO:0007669"/>
    <property type="project" value="InterPro"/>
</dbReference>
<sequence>MATHLEHGTNRTDGSAHGSDSDLETGRKTELKPQILNQLRELSMMMIRIRTQVSRIDDGMQERAYRHLAERRMAQRQARMAERSRDRARMPGMPNPMEALGGGDYALRGQGRVLLTLTLRSTVSQRDLATILGLSRQALGQLLGKLEAKGYISRKPSDGDRRVAMVEITEKGRKAAQQLHKTMQNAADAFDCLDAEELVQFSGYLQRVIENIEKKYPEDEFVERRRMMKEAMREFREANMQEGEE</sequence>
<keyword evidence="1" id="KW-0805">Transcription regulation</keyword>
<dbReference type="SMART" id="SM00347">
    <property type="entry name" value="HTH_MARR"/>
    <property type="match status" value="1"/>
</dbReference>
<dbReference type="RefSeq" id="WP_369341190.1">
    <property type="nucleotide sequence ID" value="NZ_CP129675.1"/>
</dbReference>